<reference evidence="1 2" key="1">
    <citation type="submission" date="2024-03" db="EMBL/GenBank/DDBJ databases">
        <title>The Acrasis kona genome and developmental transcriptomes reveal deep origins of eukaryotic multicellular pathways.</title>
        <authorList>
            <person name="Sheikh S."/>
            <person name="Fu C.-J."/>
            <person name="Brown M.W."/>
            <person name="Baldauf S.L."/>
        </authorList>
    </citation>
    <scope>NUCLEOTIDE SEQUENCE [LARGE SCALE GENOMIC DNA]</scope>
    <source>
        <strain evidence="1 2">ATCC MYA-3509</strain>
    </source>
</reference>
<evidence type="ECO:0000313" key="1">
    <source>
        <dbReference type="EMBL" id="KAL0486623.1"/>
    </source>
</evidence>
<dbReference type="Proteomes" id="UP001431209">
    <property type="component" value="Unassembled WGS sequence"/>
</dbReference>
<comment type="caution">
    <text evidence="1">The sequence shown here is derived from an EMBL/GenBank/DDBJ whole genome shotgun (WGS) entry which is preliminary data.</text>
</comment>
<evidence type="ECO:0000313" key="2">
    <source>
        <dbReference type="Proteomes" id="UP001431209"/>
    </source>
</evidence>
<organism evidence="1 2">
    <name type="scientific">Acrasis kona</name>
    <dbReference type="NCBI Taxonomy" id="1008807"/>
    <lineage>
        <taxon>Eukaryota</taxon>
        <taxon>Discoba</taxon>
        <taxon>Heterolobosea</taxon>
        <taxon>Tetramitia</taxon>
        <taxon>Eutetramitia</taxon>
        <taxon>Acrasidae</taxon>
        <taxon>Acrasis</taxon>
    </lineage>
</organism>
<dbReference type="EMBL" id="JAOPGA020001252">
    <property type="protein sequence ID" value="KAL0486623.1"/>
    <property type="molecule type" value="Genomic_DNA"/>
</dbReference>
<name>A0AAW2ZC59_9EUKA</name>
<proteinExistence type="predicted"/>
<sequence>MHAVHNPQSSLLEYTSMLLDHNHEVSRQYVSNFFRSIRWSFKQPINTLMYKYTQDNIRYYGHFLAWINTVDPQTIRFFDESKFISKSMHRTQCIRPVGQGTHMRRTDGLSKSYSLLLTTNTRDQSNPLFIDLIESTVDQYTILGYTTAAVQAGIFQKGDFFILDNAKIHSGLDTFPTILRILESVGVTIV</sequence>
<protein>
    <submittedName>
        <fullName evidence="1">RpoC2</fullName>
    </submittedName>
</protein>
<gene>
    <name evidence="1" type="ORF">AKO1_001559</name>
</gene>
<accession>A0AAW2ZC59</accession>
<keyword evidence="2" id="KW-1185">Reference proteome</keyword>
<dbReference type="AlphaFoldDB" id="A0AAW2ZC59"/>